<keyword evidence="1" id="KW-1133">Transmembrane helix</keyword>
<keyword evidence="3" id="KW-1185">Reference proteome</keyword>
<reference evidence="2 3" key="1">
    <citation type="submission" date="2015-06" db="EMBL/GenBank/DDBJ databases">
        <title>Draft genome sequence of an Alphaproteobacteria species associated to the Mediterranean sponge Oscarella lobularis.</title>
        <authorList>
            <person name="Jourda C."/>
            <person name="Santini S."/>
            <person name="Claverie J.-M."/>
        </authorList>
    </citation>
    <scope>NUCLEOTIDE SEQUENCE [LARGE SCALE GENOMIC DNA]</scope>
    <source>
        <strain evidence="2">IGS</strain>
    </source>
</reference>
<dbReference type="OrthoDB" id="7864739at2"/>
<dbReference type="Proteomes" id="UP000037178">
    <property type="component" value="Unassembled WGS sequence"/>
</dbReference>
<gene>
    <name evidence="2" type="ORF">AIOL_001947</name>
</gene>
<dbReference type="EMBL" id="LFTY01000002">
    <property type="protein sequence ID" value="KMW56989.1"/>
    <property type="molecule type" value="Genomic_DNA"/>
</dbReference>
<evidence type="ECO:0000313" key="3">
    <source>
        <dbReference type="Proteomes" id="UP000037178"/>
    </source>
</evidence>
<proteinExistence type="predicted"/>
<dbReference type="PATRIC" id="fig|1675527.3.peg.2046"/>
<feature type="transmembrane region" description="Helical" evidence="1">
    <location>
        <begin position="48"/>
        <end position="68"/>
    </location>
</feature>
<evidence type="ECO:0000256" key="1">
    <source>
        <dbReference type="SAM" id="Phobius"/>
    </source>
</evidence>
<comment type="caution">
    <text evidence="2">The sequence shown here is derived from an EMBL/GenBank/DDBJ whole genome shotgun (WGS) entry which is preliminary data.</text>
</comment>
<sequence>MLKHFGRFVIGGRSGKREQAWAVFLLWCAAFVWMSVREAASAPVDGTQAILSAALWPVFINLAAAHGMEWFSTQTRFGADNGGPLE</sequence>
<protein>
    <submittedName>
        <fullName evidence="2">Uncharacterized protein</fullName>
    </submittedName>
</protein>
<dbReference type="RefSeq" id="WP_049642789.1">
    <property type="nucleotide sequence ID" value="NZ_LFTY01000002.1"/>
</dbReference>
<dbReference type="STRING" id="1675527.AIOL_001947"/>
<keyword evidence="1" id="KW-0472">Membrane</keyword>
<accession>A0A0J9E582</accession>
<evidence type="ECO:0000313" key="2">
    <source>
        <dbReference type="EMBL" id="KMW56989.1"/>
    </source>
</evidence>
<dbReference type="AlphaFoldDB" id="A0A0J9E582"/>
<keyword evidence="1" id="KW-0812">Transmembrane</keyword>
<feature type="transmembrane region" description="Helical" evidence="1">
    <location>
        <begin position="20"/>
        <end position="36"/>
    </location>
</feature>
<name>A0A0J9E582_9RHOB</name>
<organism evidence="2 3">
    <name type="scientific">Candidatus Rhodobacter oscarellae</name>
    <dbReference type="NCBI Taxonomy" id="1675527"/>
    <lineage>
        <taxon>Bacteria</taxon>
        <taxon>Pseudomonadati</taxon>
        <taxon>Pseudomonadota</taxon>
        <taxon>Alphaproteobacteria</taxon>
        <taxon>Rhodobacterales</taxon>
        <taxon>Rhodobacter group</taxon>
        <taxon>Rhodobacter</taxon>
    </lineage>
</organism>